<dbReference type="EMBL" id="JAGIOJ010000001">
    <property type="protein sequence ID" value="MBP2399685.1"/>
    <property type="molecule type" value="Genomic_DNA"/>
</dbReference>
<dbReference type="Proteomes" id="UP001195422">
    <property type="component" value="Unassembled WGS sequence"/>
</dbReference>
<organism evidence="2 3">
    <name type="scientific">Glutamicibacter protophormiae</name>
    <name type="common">Brevibacterium protophormiae</name>
    <dbReference type="NCBI Taxonomy" id="37930"/>
    <lineage>
        <taxon>Bacteria</taxon>
        <taxon>Bacillati</taxon>
        <taxon>Actinomycetota</taxon>
        <taxon>Actinomycetes</taxon>
        <taxon>Micrococcales</taxon>
        <taxon>Micrococcaceae</taxon>
        <taxon>Glutamicibacter</taxon>
    </lineage>
</organism>
<gene>
    <name evidence="2" type="ORF">JOF39_002766</name>
</gene>
<evidence type="ECO:0000313" key="3">
    <source>
        <dbReference type="Proteomes" id="UP001195422"/>
    </source>
</evidence>
<name>A0ABS4XT58_GLUPR</name>
<feature type="compositionally biased region" description="Polar residues" evidence="1">
    <location>
        <begin position="68"/>
        <end position="85"/>
    </location>
</feature>
<evidence type="ECO:0000313" key="2">
    <source>
        <dbReference type="EMBL" id="MBP2399685.1"/>
    </source>
</evidence>
<proteinExistence type="predicted"/>
<evidence type="ECO:0000256" key="1">
    <source>
        <dbReference type="SAM" id="MobiDB-lite"/>
    </source>
</evidence>
<comment type="caution">
    <text evidence="2">The sequence shown here is derived from an EMBL/GenBank/DDBJ whole genome shotgun (WGS) entry which is preliminary data.</text>
</comment>
<feature type="region of interest" description="Disordered" evidence="1">
    <location>
        <begin position="63"/>
        <end position="85"/>
    </location>
</feature>
<keyword evidence="3" id="KW-1185">Reference proteome</keyword>
<reference evidence="2 3" key="1">
    <citation type="submission" date="2021-03" db="EMBL/GenBank/DDBJ databases">
        <title>Sequencing the genomes of 1000 actinobacteria strains.</title>
        <authorList>
            <person name="Klenk H.-P."/>
        </authorList>
    </citation>
    <scope>NUCLEOTIDE SEQUENCE [LARGE SCALE GENOMIC DNA]</scope>
    <source>
        <strain evidence="2 3">DSM 20168</strain>
    </source>
</reference>
<feature type="region of interest" description="Disordered" evidence="1">
    <location>
        <begin position="1"/>
        <end position="20"/>
    </location>
</feature>
<sequence length="85" mass="9344">MRLEDANNISARKTRPEGYTRSVRRIAQQVLETGLEPEPARLMVLDLYQCKILRTPGPELVCGLRRTGGSSRSQGAGSTRPSMGT</sequence>
<dbReference type="RefSeq" id="WP_188948270.1">
    <property type="nucleotide sequence ID" value="NZ_BMPH01000006.1"/>
</dbReference>
<accession>A0ABS4XT58</accession>
<protein>
    <submittedName>
        <fullName evidence="2">Uncharacterized protein</fullName>
    </submittedName>
</protein>